<proteinExistence type="predicted"/>
<accession>B1Z8N4</accession>
<dbReference type="STRING" id="441620.Mpop_3776"/>
<dbReference type="Proteomes" id="UP000007136">
    <property type="component" value="Chromosome"/>
</dbReference>
<gene>
    <name evidence="1" type="ordered locus">Mpop_3776</name>
</gene>
<sequence>MTDLWNEYRGSPTDLLCIELYDHCLAPASNDTAIA</sequence>
<organism evidence="1 2">
    <name type="scientific">Methylorubrum populi (strain ATCC BAA-705 / NCIMB 13946 / BJ001)</name>
    <name type="common">Methylobacterium populi</name>
    <dbReference type="NCBI Taxonomy" id="441620"/>
    <lineage>
        <taxon>Bacteria</taxon>
        <taxon>Pseudomonadati</taxon>
        <taxon>Pseudomonadota</taxon>
        <taxon>Alphaproteobacteria</taxon>
        <taxon>Hyphomicrobiales</taxon>
        <taxon>Methylobacteriaceae</taxon>
        <taxon>Methylorubrum</taxon>
    </lineage>
</organism>
<protein>
    <submittedName>
        <fullName evidence="1">Uncharacterized protein</fullName>
    </submittedName>
</protein>
<dbReference type="AlphaFoldDB" id="B1Z8N4"/>
<evidence type="ECO:0000313" key="1">
    <source>
        <dbReference type="EMBL" id="ACB81914.1"/>
    </source>
</evidence>
<dbReference type="KEGG" id="mpo:Mpop_3776"/>
<dbReference type="HOGENOM" id="CLU_3365865_0_0_5"/>
<reference evidence="1" key="1">
    <citation type="submission" date="2008-04" db="EMBL/GenBank/DDBJ databases">
        <title>Complete sequence of chromosome of Methylobacterium populi BJ001.</title>
        <authorList>
            <consortium name="US DOE Joint Genome Institute"/>
            <person name="Copeland A."/>
            <person name="Lucas S."/>
            <person name="Lapidus A."/>
            <person name="Glavina del Rio T."/>
            <person name="Dalin E."/>
            <person name="Tice H."/>
            <person name="Bruce D."/>
            <person name="Goodwin L."/>
            <person name="Pitluck S."/>
            <person name="Chertkov O."/>
            <person name="Brettin T."/>
            <person name="Detter J.C."/>
            <person name="Han C."/>
            <person name="Kuske C.R."/>
            <person name="Schmutz J."/>
            <person name="Larimer F."/>
            <person name="Land M."/>
            <person name="Hauser L."/>
            <person name="Kyrpides N."/>
            <person name="Mikhailova N."/>
            <person name="Marx C."/>
            <person name="Richardson P."/>
        </authorList>
    </citation>
    <scope>NUCLEOTIDE SEQUENCE [LARGE SCALE GENOMIC DNA]</scope>
    <source>
        <strain evidence="1">BJ001</strain>
    </source>
</reference>
<dbReference type="EMBL" id="CP001029">
    <property type="protein sequence ID" value="ACB81914.1"/>
    <property type="molecule type" value="Genomic_DNA"/>
</dbReference>
<evidence type="ECO:0000313" key="2">
    <source>
        <dbReference type="Proteomes" id="UP000007136"/>
    </source>
</evidence>
<name>B1Z8N4_METPB</name>